<comment type="caution">
    <text evidence="9">The sequence shown here is derived from an EMBL/GenBank/DDBJ whole genome shotgun (WGS) entry which is preliminary data.</text>
</comment>
<dbReference type="SUPFAM" id="SSF161098">
    <property type="entry name" value="MetI-like"/>
    <property type="match status" value="1"/>
</dbReference>
<dbReference type="AlphaFoldDB" id="A0A4V1QX19"/>
<comment type="subcellular location">
    <subcellularLocation>
        <location evidence="1">Cell membrane</location>
        <topology evidence="1">Multi-pass membrane protein</topology>
    </subcellularLocation>
</comment>
<evidence type="ECO:0000256" key="2">
    <source>
        <dbReference type="ARBA" id="ARBA00022448"/>
    </source>
</evidence>
<protein>
    <submittedName>
        <fullName evidence="9">ABC transporter permease subunit</fullName>
    </submittedName>
</protein>
<dbReference type="GO" id="GO:0055085">
    <property type="term" value="P:transmembrane transport"/>
    <property type="evidence" value="ECO:0007669"/>
    <property type="project" value="InterPro"/>
</dbReference>
<evidence type="ECO:0000256" key="5">
    <source>
        <dbReference type="ARBA" id="ARBA00022989"/>
    </source>
</evidence>
<feature type="transmembrane region" description="Helical" evidence="7">
    <location>
        <begin position="74"/>
        <end position="92"/>
    </location>
</feature>
<keyword evidence="6 7" id="KW-0472">Membrane</keyword>
<evidence type="ECO:0000259" key="8">
    <source>
        <dbReference type="Pfam" id="PF00528"/>
    </source>
</evidence>
<dbReference type="PANTHER" id="PTHR30151:SF20">
    <property type="entry name" value="ABC TRANSPORTER PERMEASE PROTEIN HI_0355-RELATED"/>
    <property type="match status" value="1"/>
</dbReference>
<evidence type="ECO:0000256" key="7">
    <source>
        <dbReference type="SAM" id="Phobius"/>
    </source>
</evidence>
<dbReference type="Proteomes" id="UP000293865">
    <property type="component" value="Unassembled WGS sequence"/>
</dbReference>
<evidence type="ECO:0000256" key="6">
    <source>
        <dbReference type="ARBA" id="ARBA00023136"/>
    </source>
</evidence>
<evidence type="ECO:0000256" key="4">
    <source>
        <dbReference type="ARBA" id="ARBA00022692"/>
    </source>
</evidence>
<dbReference type="InterPro" id="IPR035906">
    <property type="entry name" value="MetI-like_sf"/>
</dbReference>
<name>A0A4V1QX19_9MICO</name>
<keyword evidence="4 7" id="KW-0812">Transmembrane</keyword>
<feature type="domain" description="ABC transmembrane type-1" evidence="8">
    <location>
        <begin position="78"/>
        <end position="260"/>
    </location>
</feature>
<evidence type="ECO:0000256" key="3">
    <source>
        <dbReference type="ARBA" id="ARBA00022475"/>
    </source>
</evidence>
<feature type="transmembrane region" description="Helical" evidence="7">
    <location>
        <begin position="134"/>
        <end position="154"/>
    </location>
</feature>
<dbReference type="InterPro" id="IPR000515">
    <property type="entry name" value="MetI-like"/>
</dbReference>
<keyword evidence="10" id="KW-1185">Reference proteome</keyword>
<dbReference type="GO" id="GO:0005886">
    <property type="term" value="C:plasma membrane"/>
    <property type="evidence" value="ECO:0007669"/>
    <property type="project" value="UniProtKB-SubCell"/>
</dbReference>
<dbReference type="PANTHER" id="PTHR30151">
    <property type="entry name" value="ALKANE SULFONATE ABC TRANSPORTER-RELATED, MEMBRANE SUBUNIT"/>
    <property type="match status" value="1"/>
</dbReference>
<gene>
    <name evidence="9" type="ORF">ESP51_14750</name>
</gene>
<sequence>MKTFRLPPWATGLIGGTALIAFWWVSALTVFSNTGAGANRAIPTPPEVIMGFADSGFEFYWRNFSVTLVEAAQGYLWGNGLALLLAALVLVVPRLEGAVMQLAIITYCVPIVAIGPLALIIIGAPSPGEPSGTAVFLAALSVFFTTVVGSLLGLKAADPASLDVVTVYGGTRLTQLVKVRIIAALPHILTALQIAVPAAFLGAVLGEFLGKVELGVGPAMIAAQQGLDAPRVWGIALVCGAVALLGFALVGLVARAVAPWSRGRST</sequence>
<dbReference type="Gene3D" id="1.10.3720.10">
    <property type="entry name" value="MetI-like"/>
    <property type="match status" value="1"/>
</dbReference>
<feature type="transmembrane region" description="Helical" evidence="7">
    <location>
        <begin position="181"/>
        <end position="205"/>
    </location>
</feature>
<keyword evidence="5 7" id="KW-1133">Transmembrane helix</keyword>
<feature type="transmembrane region" description="Helical" evidence="7">
    <location>
        <begin position="12"/>
        <end position="31"/>
    </location>
</feature>
<dbReference type="OrthoDB" id="5140822at2"/>
<evidence type="ECO:0000313" key="10">
    <source>
        <dbReference type="Proteomes" id="UP000293865"/>
    </source>
</evidence>
<evidence type="ECO:0000256" key="1">
    <source>
        <dbReference type="ARBA" id="ARBA00004651"/>
    </source>
</evidence>
<reference evidence="9 10" key="1">
    <citation type="submission" date="2019-01" db="EMBL/GenBank/DDBJ databases">
        <title>Agromyces.</title>
        <authorList>
            <person name="Li J."/>
        </authorList>
    </citation>
    <scope>NUCLEOTIDE SEQUENCE [LARGE SCALE GENOMIC DNA]</scope>
    <source>
        <strain evidence="9 10">DSM 15934</strain>
    </source>
</reference>
<proteinExistence type="predicted"/>
<feature type="transmembrane region" description="Helical" evidence="7">
    <location>
        <begin position="104"/>
        <end position="122"/>
    </location>
</feature>
<organism evidence="9 10">
    <name type="scientific">Agromyces albus</name>
    <dbReference type="NCBI Taxonomy" id="205332"/>
    <lineage>
        <taxon>Bacteria</taxon>
        <taxon>Bacillati</taxon>
        <taxon>Actinomycetota</taxon>
        <taxon>Actinomycetes</taxon>
        <taxon>Micrococcales</taxon>
        <taxon>Microbacteriaceae</taxon>
        <taxon>Agromyces</taxon>
    </lineage>
</organism>
<dbReference type="Pfam" id="PF00528">
    <property type="entry name" value="BPD_transp_1"/>
    <property type="match status" value="1"/>
</dbReference>
<evidence type="ECO:0000313" key="9">
    <source>
        <dbReference type="EMBL" id="RXZ68116.1"/>
    </source>
</evidence>
<dbReference type="EMBL" id="SDPN01000032">
    <property type="protein sequence ID" value="RXZ68116.1"/>
    <property type="molecule type" value="Genomic_DNA"/>
</dbReference>
<keyword evidence="3" id="KW-1003">Cell membrane</keyword>
<feature type="transmembrane region" description="Helical" evidence="7">
    <location>
        <begin position="232"/>
        <end position="254"/>
    </location>
</feature>
<dbReference type="RefSeq" id="WP_129521654.1">
    <property type="nucleotide sequence ID" value="NZ_SDPN01000032.1"/>
</dbReference>
<keyword evidence="2" id="KW-0813">Transport</keyword>
<accession>A0A4V1QX19</accession>